<evidence type="ECO:0000256" key="1">
    <source>
        <dbReference type="SAM" id="MobiDB-lite"/>
    </source>
</evidence>
<name>A0A061D6Z8_BABBI</name>
<feature type="compositionally biased region" description="Basic and acidic residues" evidence="1">
    <location>
        <begin position="150"/>
        <end position="164"/>
    </location>
</feature>
<dbReference type="OMA" id="GNRRERI"/>
<evidence type="ECO:0000313" key="2">
    <source>
        <dbReference type="EMBL" id="CDR94704.1"/>
    </source>
</evidence>
<feature type="region of interest" description="Disordered" evidence="1">
    <location>
        <begin position="388"/>
        <end position="421"/>
    </location>
</feature>
<accession>A0A061D6Z8</accession>
<feature type="region of interest" description="Disordered" evidence="1">
    <location>
        <begin position="507"/>
        <end position="544"/>
    </location>
</feature>
<feature type="compositionally biased region" description="Low complexity" evidence="1">
    <location>
        <begin position="401"/>
        <end position="412"/>
    </location>
</feature>
<feature type="compositionally biased region" description="Polar residues" evidence="1">
    <location>
        <begin position="165"/>
        <end position="176"/>
    </location>
</feature>
<proteinExistence type="predicted"/>
<evidence type="ECO:0000313" key="3">
    <source>
        <dbReference type="Proteomes" id="UP000033188"/>
    </source>
</evidence>
<feature type="compositionally biased region" description="Low complexity" evidence="1">
    <location>
        <begin position="530"/>
        <end position="544"/>
    </location>
</feature>
<organism evidence="2 3">
    <name type="scientific">Babesia bigemina</name>
    <dbReference type="NCBI Taxonomy" id="5866"/>
    <lineage>
        <taxon>Eukaryota</taxon>
        <taxon>Sar</taxon>
        <taxon>Alveolata</taxon>
        <taxon>Apicomplexa</taxon>
        <taxon>Aconoidasida</taxon>
        <taxon>Piroplasmida</taxon>
        <taxon>Babesiidae</taxon>
        <taxon>Babesia</taxon>
    </lineage>
</organism>
<keyword evidence="3" id="KW-1185">Reference proteome</keyword>
<dbReference type="RefSeq" id="XP_012766890.1">
    <property type="nucleotide sequence ID" value="XM_012911436.1"/>
</dbReference>
<dbReference type="OrthoDB" id="365885at2759"/>
<dbReference type="Proteomes" id="UP000033188">
    <property type="component" value="Chromosome 1"/>
</dbReference>
<reference evidence="3" key="1">
    <citation type="journal article" date="2014" name="Nucleic Acids Res.">
        <title>The evolutionary dynamics of variant antigen genes in Babesia reveal a history of genomic innovation underlying host-parasite interaction.</title>
        <authorList>
            <person name="Jackson A.P."/>
            <person name="Otto T.D."/>
            <person name="Darby A."/>
            <person name="Ramaprasad A."/>
            <person name="Xia D."/>
            <person name="Echaide I.E."/>
            <person name="Farber M."/>
            <person name="Gahlot S."/>
            <person name="Gamble J."/>
            <person name="Gupta D."/>
            <person name="Gupta Y."/>
            <person name="Jackson L."/>
            <person name="Malandrin L."/>
            <person name="Malas T.B."/>
            <person name="Moussa E."/>
            <person name="Nair M."/>
            <person name="Reid A.J."/>
            <person name="Sanders M."/>
            <person name="Sharma J."/>
            <person name="Tracey A."/>
            <person name="Quail M.A."/>
            <person name="Weir W."/>
            <person name="Wastling J.M."/>
            <person name="Hall N."/>
            <person name="Willadsen P."/>
            <person name="Lingelbach K."/>
            <person name="Shiels B."/>
            <person name="Tait A."/>
            <person name="Berriman M."/>
            <person name="Allred D.R."/>
            <person name="Pain A."/>
        </authorList>
    </citation>
    <scope>NUCLEOTIDE SEQUENCE [LARGE SCALE GENOMIC DNA]</scope>
    <source>
        <strain evidence="3">Bond</strain>
    </source>
</reference>
<dbReference type="KEGG" id="bbig:BBBOND_0110020"/>
<dbReference type="EMBL" id="LK391707">
    <property type="protein sequence ID" value="CDR94704.1"/>
    <property type="molecule type" value="Genomic_DNA"/>
</dbReference>
<dbReference type="GeneID" id="24563245"/>
<dbReference type="VEuPathDB" id="PiroplasmaDB:BBBOND_0110020"/>
<protein>
    <submittedName>
        <fullName evidence="2">Uncharacterized protein</fullName>
    </submittedName>
</protein>
<gene>
    <name evidence="2" type="ORF">BBBOND_0110020</name>
</gene>
<feature type="region of interest" description="Disordered" evidence="1">
    <location>
        <begin position="136"/>
        <end position="176"/>
    </location>
</feature>
<sequence>MSKRSAMEYSGPFVQYDSITDLDPFTSAVAAHGDVIVTGTQYGDLILIYGNRRERICSYHGAIVEVKVRLCPAKFLRDVVYVVCATSLGYIYVHLVCVTNVAASNVVYKIRTGQEVTALVLHPQFLLRHRVPRRHADGHPTLHLRSRQNSLERRTPQRLRRETNKSIQDGSHLGRNSSLPSDARCFAVAEALTTTANKRRATYDLRRLLMRRQEKRHRHLGKLEYSESAVIFSVQSGGTYLLRLDEIGTEGPERACTLIHRSRRTRRGIPMVWYRDMLALADDDGAHVVLLSECAAVAFLPHSPRLDIEAEKIIADEYRGILEDAGDVDDHYVTSDESDVDYQEAEPMDNAEEFDASPTYHSDAESERVVRRNGWNNARLDRYVSRSAEEDLCKSDTPTRSSGSQSSSHAQSETMLQKSPQHSYELRLAQYDEETCIKTPSARDGTASDVNKAMRRCEYWTTQSAFNVYSGDDVESPSSVPYHCILSDGPRGYAYDEEHCDVSWSANGRRATRSRRNSPSSDTREADMPDIVTPSSDDTSSDFDYATSTGRTKYKLGSAIKTHNISIRSAMLNLKNREPLGVVMCWLSQRVLLVGSRNSLQVVDIIPSFPCKGGFGRKSVTTRRIDLLDVSNSAIRIDGYGFSQYVTVKEKRIWRNVPLRGTVSYSLKAPDTCRIVAIMRHRYKGSFSVIYESDGPSMRSGMHNGKQEENGSTFRIVRAQDGSRQSASPDSYGVGSDHTAVFAFNAFDPCYNDVYLNESYMQCLRVGDGRRGLSQRRFLQLTCRITEQKLEICRAQQFVMNNFCCHDDNNVEHCLHLADHPNRKYADKSIRALVCGGSCPAGLADVNLGTMQGDILHCFSDPDRFESLCIVVRGLLVTIKGATPMQHIRQLCRHRAHDEALLEVMQMSSRSASGAECGAYVHDVARNGLECFLSAKSLDVEKTAHLTLSYIRYCAQMSDDHKRAHHIRELVGQFANHKRLNILLGHILPPAMSGVTDEYRAVYDLIRSEVSSVVGPDMPFVLLRLALTANLTVEQVRAMVKMLKQCINALASDTKSVAAGTCNGSGEEGHCICNATQAGRSNGSEWLMRSTCGWRRSNGRHNASLNLVTSKMDFFVDRVPFLMCDYKENAMASTPSNSENDVHVARKALNYMGRTPNGSLVDALVDYGCTEKKELHGSGSHWDGILEETNKVDIELLKLRDGSVPHESEGYTVFELLQRVSVVSNDNLESFMLMNHGPKARAAAIAMGVLLAKTDQIRQAFRLMAHVQCISSLDLAKLVCELYPDAEEYVTSAALQLCRIDPPAAIQLLVEKSKTPEYIINVVTTLSPEPEFLYGYLSGLYANDGLTNQYIPLYFRLTCLLEPSEIIALVKGIANSVAKNYIGVGTLLRILSEVRIARAVAPVPDDGGNYEAVVQKELYLAEAYLRYFASEPWYTVYDCIMLALRFDFMTKGGKEPKGQSVGTVYSRLLALIHLMWDESTSWVVMQRMLRELWERTSGKGMAEDLVTGLYLQFLKYKAYVIYVLDAVQTISMGHYTTQMLDVAKKGMVFYPGKKCVPNGAMREGHGTGGQSSDDLVPKTECVGRIKSQSAIVANDIAAGDADERRQPCRIEGMPAQESMGSGDCKNAAFGRSSYDMGRDSGKVISCSNVCAICDSLYIATHCNPNITPQMLAVIRDTVWGTETYIQFPNRPKTLYFFCGHVAHEFCQIRLINRAAELGSMWQGVHSTRGSRPAAGNSGTTVTFEDIEDAPKRKRITMERLRASCLICLCNMAGACKLNRQEDLVLNSF</sequence>